<accession>A0ACB8WBJ4</accession>
<organism evidence="1 2">
    <name type="scientific">Scortum barcoo</name>
    <name type="common">barcoo grunter</name>
    <dbReference type="NCBI Taxonomy" id="214431"/>
    <lineage>
        <taxon>Eukaryota</taxon>
        <taxon>Metazoa</taxon>
        <taxon>Chordata</taxon>
        <taxon>Craniata</taxon>
        <taxon>Vertebrata</taxon>
        <taxon>Euteleostomi</taxon>
        <taxon>Actinopterygii</taxon>
        <taxon>Neopterygii</taxon>
        <taxon>Teleostei</taxon>
        <taxon>Neoteleostei</taxon>
        <taxon>Acanthomorphata</taxon>
        <taxon>Eupercaria</taxon>
        <taxon>Centrarchiformes</taxon>
        <taxon>Terapontoidei</taxon>
        <taxon>Terapontidae</taxon>
        <taxon>Scortum</taxon>
    </lineage>
</organism>
<comment type="caution">
    <text evidence="1">The sequence shown here is derived from an EMBL/GenBank/DDBJ whole genome shotgun (WGS) entry which is preliminary data.</text>
</comment>
<dbReference type="EMBL" id="CM041542">
    <property type="protein sequence ID" value="KAI3364828.1"/>
    <property type="molecule type" value="Genomic_DNA"/>
</dbReference>
<keyword evidence="2" id="KW-1185">Reference proteome</keyword>
<evidence type="ECO:0000313" key="2">
    <source>
        <dbReference type="Proteomes" id="UP000831701"/>
    </source>
</evidence>
<sequence length="79" mass="8749">MYGTSNAVDGYWQAKQAAAQAVLEAKTRAWEEFGEAMEEDYRSASKKFWQTMFGASEGGSTTLPTPFASAKWWGTVDLN</sequence>
<proteinExistence type="predicted"/>
<evidence type="ECO:0000313" key="1">
    <source>
        <dbReference type="EMBL" id="KAI3364828.1"/>
    </source>
</evidence>
<name>A0ACB8WBJ4_9TELE</name>
<protein>
    <submittedName>
        <fullName evidence="1">Uncharacterized protein</fullName>
    </submittedName>
</protein>
<gene>
    <name evidence="1" type="ORF">L3Q82_001013</name>
</gene>
<dbReference type="Proteomes" id="UP000831701">
    <property type="component" value="Chromosome 12"/>
</dbReference>
<reference evidence="1" key="1">
    <citation type="submission" date="2022-04" db="EMBL/GenBank/DDBJ databases">
        <title>Jade perch genome.</title>
        <authorList>
            <person name="Chao B."/>
        </authorList>
    </citation>
    <scope>NUCLEOTIDE SEQUENCE</scope>
    <source>
        <strain evidence="1">CB-2022</strain>
    </source>
</reference>